<evidence type="ECO:0000313" key="1">
    <source>
        <dbReference type="EMBL" id="MBD3705010.1"/>
    </source>
</evidence>
<dbReference type="AlphaFoldDB" id="A0A927DE11"/>
<dbReference type="Pfam" id="PF19924">
    <property type="entry name" value="DUF6387"/>
    <property type="match status" value="1"/>
</dbReference>
<protein>
    <submittedName>
        <fullName evidence="1">Uncharacterized protein</fullName>
    </submittedName>
</protein>
<name>A0A927DE11_KLEPN</name>
<dbReference type="Proteomes" id="UP000652007">
    <property type="component" value="Unassembled WGS sequence"/>
</dbReference>
<dbReference type="InterPro" id="IPR045664">
    <property type="entry name" value="DUF6387"/>
</dbReference>
<reference evidence="1" key="1">
    <citation type="submission" date="2020-07" db="EMBL/GenBank/DDBJ databases">
        <title>Clinical and genomic characterization of carbapenemase-producing Enterobacterales causing secondary infections during the COVID-19 crisis at a New York City hospital.</title>
        <authorList>
            <person name="Gomez-Simmonds A."/>
            <person name="Annavajhala M.K."/>
            <person name="Uhlemann A.-C."/>
        </authorList>
    </citation>
    <scope>NUCLEOTIDE SEQUENCE</scope>
    <source>
        <strain evidence="1">NK1596</strain>
    </source>
</reference>
<evidence type="ECO:0000313" key="2">
    <source>
        <dbReference type="Proteomes" id="UP000652007"/>
    </source>
</evidence>
<comment type="caution">
    <text evidence="1">The sequence shown here is derived from an EMBL/GenBank/DDBJ whole genome shotgun (WGS) entry which is preliminary data.</text>
</comment>
<dbReference type="EMBL" id="JACXTH010000005">
    <property type="protein sequence ID" value="MBD3705010.1"/>
    <property type="molecule type" value="Genomic_DNA"/>
</dbReference>
<gene>
    <name evidence="1" type="ORF">IE990_29605</name>
</gene>
<accession>A0A927DE11</accession>
<organism evidence="1 2">
    <name type="scientific">Klebsiella pneumoniae</name>
    <dbReference type="NCBI Taxonomy" id="573"/>
    <lineage>
        <taxon>Bacteria</taxon>
        <taxon>Pseudomonadati</taxon>
        <taxon>Pseudomonadota</taxon>
        <taxon>Gammaproteobacteria</taxon>
        <taxon>Enterobacterales</taxon>
        <taxon>Enterobacteriaceae</taxon>
        <taxon>Klebsiella/Raoultella group</taxon>
        <taxon>Klebsiella</taxon>
        <taxon>Klebsiella pneumoniae complex</taxon>
    </lineage>
</organism>
<proteinExistence type="predicted"/>
<sequence>MTTQKEMEEIRTALSWFDVRRYDGLKDLTLEQIYAELERRMLAYKTRQQWETAGKDNQMQAIYHDAKIRCGDVILQSDWISGNHRLSHSYAVRPMSRVQLFNYGRAMYRLENSEQTDPVAVSSDYISEYLKQGGMNPANKILVEIDLEEASSDDLAEHLKVLIALWQKQLKTAKPPKRTFRFGHKTFQRILDYKVIPLMDLISWEQLYNEGKNIPFNILADILHGTGGIRSRDNIKDTDYDYAKSYLDNDEYFKVLNDFYIKNNMLKDWKITDVITFNDKATDKNKKVNTRDVHKLRMSL</sequence>